<evidence type="ECO:0000256" key="2">
    <source>
        <dbReference type="ARBA" id="ARBA00022692"/>
    </source>
</evidence>
<evidence type="ECO:0000313" key="6">
    <source>
        <dbReference type="EMBL" id="GIM45272.1"/>
    </source>
</evidence>
<feature type="transmembrane region" description="Helical" evidence="5">
    <location>
        <begin position="278"/>
        <end position="303"/>
    </location>
</feature>
<feature type="transmembrane region" description="Helical" evidence="5">
    <location>
        <begin position="350"/>
        <end position="373"/>
    </location>
</feature>
<feature type="transmembrane region" description="Helical" evidence="5">
    <location>
        <begin position="153"/>
        <end position="175"/>
    </location>
</feature>
<feature type="transmembrane region" description="Helical" evidence="5">
    <location>
        <begin position="100"/>
        <end position="122"/>
    </location>
</feature>
<feature type="transmembrane region" description="Helical" evidence="5">
    <location>
        <begin position="414"/>
        <end position="431"/>
    </location>
</feature>
<gene>
    <name evidence="6" type="primary">steT</name>
    <name evidence="6" type="ORF">DNHGIG_08210</name>
</gene>
<evidence type="ECO:0000256" key="5">
    <source>
        <dbReference type="SAM" id="Phobius"/>
    </source>
</evidence>
<keyword evidence="7" id="KW-1185">Reference proteome</keyword>
<accession>A0AAV4LBV0</accession>
<keyword evidence="4 5" id="KW-0472">Membrane</keyword>
<dbReference type="FunFam" id="1.20.1740.10:FF:000051">
    <property type="entry name" value="Amino acid permease"/>
    <property type="match status" value="1"/>
</dbReference>
<comment type="subcellular location">
    <subcellularLocation>
        <location evidence="1">Membrane</location>
        <topology evidence="1">Multi-pass membrane protein</topology>
    </subcellularLocation>
</comment>
<name>A0AAV4LBV0_9BACL</name>
<reference evidence="6" key="1">
    <citation type="journal article" date="2023" name="Int. J. Syst. Evol. Microbiol.">
        <title>Collibacillus ludicampi gen. nov., sp. nov., a new soil bacterium of the family Alicyclobacillaceae.</title>
        <authorList>
            <person name="Jojima T."/>
            <person name="Ioku Y."/>
            <person name="Fukuta Y."/>
            <person name="Shirasaka N."/>
            <person name="Matsumura Y."/>
            <person name="Mori M."/>
        </authorList>
    </citation>
    <scope>NUCLEOTIDE SEQUENCE</scope>
    <source>
        <strain evidence="6">TP075</strain>
    </source>
</reference>
<dbReference type="PIRSF" id="PIRSF006060">
    <property type="entry name" value="AA_transporter"/>
    <property type="match status" value="1"/>
</dbReference>
<dbReference type="GO" id="GO:0016020">
    <property type="term" value="C:membrane"/>
    <property type="evidence" value="ECO:0007669"/>
    <property type="project" value="UniProtKB-SubCell"/>
</dbReference>
<organism evidence="6 7">
    <name type="scientific">Collibacillus ludicampi</name>
    <dbReference type="NCBI Taxonomy" id="2771369"/>
    <lineage>
        <taxon>Bacteria</taxon>
        <taxon>Bacillati</taxon>
        <taxon>Bacillota</taxon>
        <taxon>Bacilli</taxon>
        <taxon>Bacillales</taxon>
        <taxon>Alicyclobacillaceae</taxon>
        <taxon>Collibacillus</taxon>
    </lineage>
</organism>
<dbReference type="AlphaFoldDB" id="A0AAV4LBV0"/>
<dbReference type="Pfam" id="PF13520">
    <property type="entry name" value="AA_permease_2"/>
    <property type="match status" value="1"/>
</dbReference>
<evidence type="ECO:0000256" key="3">
    <source>
        <dbReference type="ARBA" id="ARBA00022989"/>
    </source>
</evidence>
<sequence>MNNLEGQLRKEIGLTVSISIVIGTVIGSGIFMKPGKVIASAGDPSMALLAWVLGGLLTLAAGLTIAEVSTQIPKTGGLYVYLEEVYGKIWGFMSGWVQTIIYGPAVIGALGLYFGSLVIHMFGMADGWKTSIGIAAIVFLAVMNSLGAKWGGWIQTAATLGKLMPIALIAIFGIWKGHGQLWNTGELSSQTNMGVAILATLWAYDGWILIGLVAGEMKNPAKMLPRAIIGGLAVVIVAYLSVNVALLHVLSADQIVALGDNAASQAASLLFGEIGGKLIPIGILISIFGCLNGKIFTFPRIPFAMAERAQLPFSRVLSKVHERFGTPVFAILLETMIAILLMLLGNPDRLSDIAIFAIYIFYIQAFLAAFILRKRNPGKARIYSVPLYPITPILAIIGSGYVIVSTVMTNPSDTMFAIALTLIGLPLYLLLNRSEAQILVDSPSNR</sequence>
<dbReference type="GO" id="GO:0015179">
    <property type="term" value="F:L-amino acid transmembrane transporter activity"/>
    <property type="evidence" value="ECO:0007669"/>
    <property type="project" value="TreeGrafter"/>
</dbReference>
<evidence type="ECO:0000256" key="4">
    <source>
        <dbReference type="ARBA" id="ARBA00023136"/>
    </source>
</evidence>
<dbReference type="PANTHER" id="PTHR11785">
    <property type="entry name" value="AMINO ACID TRANSPORTER"/>
    <property type="match status" value="1"/>
</dbReference>
<keyword evidence="3 5" id="KW-1133">Transmembrane helix</keyword>
<dbReference type="InterPro" id="IPR050598">
    <property type="entry name" value="AminoAcid_Transporter"/>
</dbReference>
<evidence type="ECO:0000256" key="1">
    <source>
        <dbReference type="ARBA" id="ARBA00004141"/>
    </source>
</evidence>
<proteinExistence type="predicted"/>
<dbReference type="RefSeq" id="WP_282198489.1">
    <property type="nucleotide sequence ID" value="NZ_BOQE01000001.1"/>
</dbReference>
<feature type="transmembrane region" description="Helical" evidence="5">
    <location>
        <begin position="195"/>
        <end position="215"/>
    </location>
</feature>
<dbReference type="PANTHER" id="PTHR11785:SF512">
    <property type="entry name" value="SOBREMESA, ISOFORM B"/>
    <property type="match status" value="1"/>
</dbReference>
<feature type="transmembrane region" description="Helical" evidence="5">
    <location>
        <begin position="227"/>
        <end position="250"/>
    </location>
</feature>
<feature type="transmembrane region" description="Helical" evidence="5">
    <location>
        <begin position="128"/>
        <end position="146"/>
    </location>
</feature>
<feature type="transmembrane region" description="Helical" evidence="5">
    <location>
        <begin position="385"/>
        <end position="408"/>
    </location>
</feature>
<feature type="transmembrane region" description="Helical" evidence="5">
    <location>
        <begin position="12"/>
        <end position="32"/>
    </location>
</feature>
<feature type="transmembrane region" description="Helical" evidence="5">
    <location>
        <begin position="324"/>
        <end position="344"/>
    </location>
</feature>
<protein>
    <submittedName>
        <fullName evidence="6">Serine/threonine exchanger SteT</fullName>
    </submittedName>
</protein>
<comment type="caution">
    <text evidence="6">The sequence shown here is derived from an EMBL/GenBank/DDBJ whole genome shotgun (WGS) entry which is preliminary data.</text>
</comment>
<dbReference type="Gene3D" id="1.20.1740.10">
    <property type="entry name" value="Amino acid/polyamine transporter I"/>
    <property type="match status" value="1"/>
</dbReference>
<evidence type="ECO:0000313" key="7">
    <source>
        <dbReference type="Proteomes" id="UP001057291"/>
    </source>
</evidence>
<dbReference type="Proteomes" id="UP001057291">
    <property type="component" value="Unassembled WGS sequence"/>
</dbReference>
<keyword evidence="2 5" id="KW-0812">Transmembrane</keyword>
<dbReference type="InterPro" id="IPR002293">
    <property type="entry name" value="AA/rel_permease1"/>
</dbReference>
<dbReference type="EMBL" id="BOQE01000001">
    <property type="protein sequence ID" value="GIM45272.1"/>
    <property type="molecule type" value="Genomic_DNA"/>
</dbReference>
<feature type="transmembrane region" description="Helical" evidence="5">
    <location>
        <begin position="44"/>
        <end position="66"/>
    </location>
</feature>